<dbReference type="Gene3D" id="3.30.420.10">
    <property type="entry name" value="Ribonuclease H-like superfamily/Ribonuclease H"/>
    <property type="match status" value="1"/>
</dbReference>
<feature type="region of interest" description="Disordered" evidence="1">
    <location>
        <begin position="230"/>
        <end position="281"/>
    </location>
</feature>
<evidence type="ECO:0000259" key="2">
    <source>
        <dbReference type="PROSITE" id="PS50994"/>
    </source>
</evidence>
<dbReference type="InterPro" id="IPR012337">
    <property type="entry name" value="RNaseH-like_sf"/>
</dbReference>
<dbReference type="AlphaFoldDB" id="A0AAV4CK81"/>
<accession>A0AAV4CK81</accession>
<organism evidence="3 4">
    <name type="scientific">Plakobranchus ocellatus</name>
    <dbReference type="NCBI Taxonomy" id="259542"/>
    <lineage>
        <taxon>Eukaryota</taxon>
        <taxon>Metazoa</taxon>
        <taxon>Spiralia</taxon>
        <taxon>Lophotrochozoa</taxon>
        <taxon>Mollusca</taxon>
        <taxon>Gastropoda</taxon>
        <taxon>Heterobranchia</taxon>
        <taxon>Euthyneura</taxon>
        <taxon>Panpulmonata</taxon>
        <taxon>Sacoglossa</taxon>
        <taxon>Placobranchoidea</taxon>
        <taxon>Plakobranchidae</taxon>
        <taxon>Plakobranchus</taxon>
    </lineage>
</organism>
<proteinExistence type="predicted"/>
<dbReference type="InterPro" id="IPR001584">
    <property type="entry name" value="Integrase_cat-core"/>
</dbReference>
<feature type="compositionally biased region" description="Basic residues" evidence="1">
    <location>
        <begin position="272"/>
        <end position="281"/>
    </location>
</feature>
<dbReference type="Proteomes" id="UP000735302">
    <property type="component" value="Unassembled WGS sequence"/>
</dbReference>
<evidence type="ECO:0000313" key="3">
    <source>
        <dbReference type="EMBL" id="GFO33310.1"/>
    </source>
</evidence>
<dbReference type="PROSITE" id="PS50994">
    <property type="entry name" value="INTEGRASE"/>
    <property type="match status" value="1"/>
</dbReference>
<keyword evidence="4" id="KW-1185">Reference proteome</keyword>
<reference evidence="3 4" key="1">
    <citation type="journal article" date="2021" name="Elife">
        <title>Chloroplast acquisition without the gene transfer in kleptoplastic sea slugs, Plakobranchus ocellatus.</title>
        <authorList>
            <person name="Maeda T."/>
            <person name="Takahashi S."/>
            <person name="Yoshida T."/>
            <person name="Shimamura S."/>
            <person name="Takaki Y."/>
            <person name="Nagai Y."/>
            <person name="Toyoda A."/>
            <person name="Suzuki Y."/>
            <person name="Arimoto A."/>
            <person name="Ishii H."/>
            <person name="Satoh N."/>
            <person name="Nishiyama T."/>
            <person name="Hasebe M."/>
            <person name="Maruyama T."/>
            <person name="Minagawa J."/>
            <person name="Obokata J."/>
            <person name="Shigenobu S."/>
        </authorList>
    </citation>
    <scope>NUCLEOTIDE SEQUENCE [LARGE SCALE GENOMIC DNA]</scope>
</reference>
<name>A0AAV4CK81_9GAST</name>
<evidence type="ECO:0000256" key="1">
    <source>
        <dbReference type="SAM" id="MobiDB-lite"/>
    </source>
</evidence>
<dbReference type="EMBL" id="BLXT01006766">
    <property type="protein sequence ID" value="GFO33310.1"/>
    <property type="molecule type" value="Genomic_DNA"/>
</dbReference>
<dbReference type="PANTHER" id="PTHR38681:SF1">
    <property type="entry name" value="RETROVIRUS-RELATED POL POLYPROTEIN FROM TRANSPOSON 412-LIKE PROTEIN"/>
    <property type="match status" value="1"/>
</dbReference>
<gene>
    <name evidence="3" type="ORF">PoB_005981500</name>
</gene>
<sequence>MAGSCATTLLHHWVARFGVPEDITSDRGRQFTSSLWTQLNNPLGVEANTTTAYHPQANGMVEHLHRQLKTSLKARATSSNWFAELPMFLLDIRSSCRVDTGCSPAEIVYGSTLRIPGEFLQPRDAGTFEPALPFLKHLQQTMLSLQPPALKFHGYHPVYVPPSLASADFAYVRRDSHKHPLYLLYDGSYRALNKNNKYFTVEVKGRSYIITLDRLKAAFVTHLTTCGDNTPALTEPPVTAPSGPRPETVLLAPSFLPSGGNPGPSTATRSGRISRHPSRFD</sequence>
<protein>
    <submittedName>
        <fullName evidence="3">Pol polyprotein</fullName>
    </submittedName>
</protein>
<evidence type="ECO:0000313" key="4">
    <source>
        <dbReference type="Proteomes" id="UP000735302"/>
    </source>
</evidence>
<dbReference type="GO" id="GO:0015074">
    <property type="term" value="P:DNA integration"/>
    <property type="evidence" value="ECO:0007669"/>
    <property type="project" value="InterPro"/>
</dbReference>
<dbReference type="InterPro" id="IPR036397">
    <property type="entry name" value="RNaseH_sf"/>
</dbReference>
<comment type="caution">
    <text evidence="3">The sequence shown here is derived from an EMBL/GenBank/DDBJ whole genome shotgun (WGS) entry which is preliminary data.</text>
</comment>
<dbReference type="GO" id="GO:0003676">
    <property type="term" value="F:nucleic acid binding"/>
    <property type="evidence" value="ECO:0007669"/>
    <property type="project" value="InterPro"/>
</dbReference>
<dbReference type="PANTHER" id="PTHR38681">
    <property type="entry name" value="RETROVIRUS-RELATED POL POLYPROTEIN FROM TRANSPOSON 412-LIKE PROTEIN-RELATED"/>
    <property type="match status" value="1"/>
</dbReference>
<dbReference type="SUPFAM" id="SSF53098">
    <property type="entry name" value="Ribonuclease H-like"/>
    <property type="match status" value="1"/>
</dbReference>
<feature type="domain" description="Integrase catalytic" evidence="2">
    <location>
        <begin position="1"/>
        <end position="124"/>
    </location>
</feature>